<evidence type="ECO:0000256" key="1">
    <source>
        <dbReference type="ARBA" id="ARBA00022490"/>
    </source>
</evidence>
<dbReference type="GO" id="GO:0005737">
    <property type="term" value="C:cytoplasm"/>
    <property type="evidence" value="ECO:0007669"/>
    <property type="project" value="UniProtKB-SubCell"/>
</dbReference>
<keyword evidence="1 5" id="KW-0963">Cytoplasm</keyword>
<evidence type="ECO:0000313" key="10">
    <source>
        <dbReference type="EMBL" id="ACL07083.1"/>
    </source>
</evidence>
<feature type="compositionally biased region" description="Low complexity" evidence="7">
    <location>
        <begin position="500"/>
        <end position="511"/>
    </location>
</feature>
<dbReference type="EC" id="3.1.11.6" evidence="5"/>
<keyword evidence="2 5" id="KW-0540">Nuclease</keyword>
<dbReference type="HOGENOM" id="CLU_023625_3_1_7"/>
<sequence length="511" mass="55393">MHEHRICNAMSTIYTVGELTRAIRAAVEGGFPFVWVRGQVSNLSRPASGHCYFALKDEDAVLNCVWFRGNQRDAEHFDPMTGEVFEDGPRPGLARTMANGQELLCAGRLTVYPPRGGYQLVVEMAQDAGLGRLHAQFEALKARLAERGYFDAARKRPLPRHPKRVAVITAPSGAAVRDFLRMADERGWGCEIRIHPVPVQGDEAPPRIAAALAEVVAQGWAQVVVLIRGGGSLEDLWAFNDERVATAVFGSPLPVLAGIGHEVDHTMADMTADVRAATPTHAAQLLWPERRELAQRVDELEMALTRGMERRFARLDEQLGALARGLAWLSPERALARLDERFADAAARLGRAWEMLARRDAARLDAADAALTRTLGPEAWERRERAVDALEARLRWAGERAVTGREHELERCALRLDALDPLRPLERGYSLVRRADGGFLRSVAEVASGDALAVLVRDGEVDVTVRGARPGGMLEQGGADDAGRTAGNGGNGGNGGNAGTGATERGAGDIS</sequence>
<feature type="domain" description="OB-fold nucleic acid binding" evidence="9">
    <location>
        <begin position="14"/>
        <end position="124"/>
    </location>
</feature>
<keyword evidence="3 5" id="KW-0378">Hydrolase</keyword>
<comment type="subunit">
    <text evidence="5">Heterooligomer composed of large and small subunits.</text>
</comment>
<dbReference type="STRING" id="883.DvMF_0122"/>
<dbReference type="InterPro" id="IPR025824">
    <property type="entry name" value="OB-fold_nuc-bd_dom"/>
</dbReference>
<dbReference type="KEGG" id="dvm:DvMF_0122"/>
<evidence type="ECO:0000256" key="4">
    <source>
        <dbReference type="ARBA" id="ARBA00022839"/>
    </source>
</evidence>
<dbReference type="AlphaFoldDB" id="B8DNM6"/>
<dbReference type="Pfam" id="PF13742">
    <property type="entry name" value="tRNA_anti_2"/>
    <property type="match status" value="1"/>
</dbReference>
<feature type="region of interest" description="Disordered" evidence="7">
    <location>
        <begin position="468"/>
        <end position="511"/>
    </location>
</feature>
<protein>
    <recommendedName>
        <fullName evidence="5">Exodeoxyribonuclease 7 large subunit</fullName>
        <ecNumber evidence="5">3.1.11.6</ecNumber>
    </recommendedName>
    <alternativeName>
        <fullName evidence="5">Exodeoxyribonuclease VII large subunit</fullName>
        <shortName evidence="5">Exonuclease VII large subunit</shortName>
    </alternativeName>
</protein>
<dbReference type="NCBIfam" id="TIGR00237">
    <property type="entry name" value="xseA"/>
    <property type="match status" value="1"/>
</dbReference>
<evidence type="ECO:0000256" key="6">
    <source>
        <dbReference type="RuleBase" id="RU004355"/>
    </source>
</evidence>
<comment type="catalytic activity">
    <reaction evidence="5 6">
        <text>Exonucleolytic cleavage in either 5'- to 3'- or 3'- to 5'-direction to yield nucleoside 5'-phosphates.</text>
        <dbReference type="EC" id="3.1.11.6"/>
    </reaction>
</comment>
<comment type="similarity">
    <text evidence="5 6">Belongs to the XseA family.</text>
</comment>
<evidence type="ECO:0000256" key="7">
    <source>
        <dbReference type="SAM" id="MobiDB-lite"/>
    </source>
</evidence>
<name>B8DNM6_NITV9</name>
<feature type="compositionally biased region" description="Gly residues" evidence="7">
    <location>
        <begin position="486"/>
        <end position="499"/>
    </location>
</feature>
<dbReference type="GO" id="GO:0009318">
    <property type="term" value="C:exodeoxyribonuclease VII complex"/>
    <property type="evidence" value="ECO:0007669"/>
    <property type="project" value="UniProtKB-UniRule"/>
</dbReference>
<dbReference type="PANTHER" id="PTHR30008">
    <property type="entry name" value="EXODEOXYRIBONUCLEASE 7 LARGE SUBUNIT"/>
    <property type="match status" value="1"/>
</dbReference>
<dbReference type="eggNOG" id="COG1570">
    <property type="taxonomic scope" value="Bacteria"/>
</dbReference>
<evidence type="ECO:0000256" key="2">
    <source>
        <dbReference type="ARBA" id="ARBA00022722"/>
    </source>
</evidence>
<reference evidence="10" key="1">
    <citation type="submission" date="2008-10" db="EMBL/GenBank/DDBJ databases">
        <title>Complete sequence of Desulfovibrio vulgaris str. 'Miyazaki F'.</title>
        <authorList>
            <person name="Lucas S."/>
            <person name="Copeland A."/>
            <person name="Lapidus A."/>
            <person name="Glavina del Rio T."/>
            <person name="Dalin E."/>
            <person name="Tice H."/>
            <person name="Bruce D."/>
            <person name="Goodwin L."/>
            <person name="Pitluck S."/>
            <person name="Sims D."/>
            <person name="Brettin T."/>
            <person name="Detter J.C."/>
            <person name="Han C."/>
            <person name="Larimer F."/>
            <person name="Land M."/>
            <person name="Hauser L."/>
            <person name="Kyrpides N."/>
            <person name="Mikhailova N."/>
            <person name="Hazen T.C."/>
            <person name="Richardson P."/>
        </authorList>
    </citation>
    <scope>NUCLEOTIDE SEQUENCE</scope>
    <source>
        <strain evidence="10">Miyazaki F</strain>
    </source>
</reference>
<dbReference type="EMBL" id="CP001197">
    <property type="protein sequence ID" value="ACL07083.1"/>
    <property type="molecule type" value="Genomic_DNA"/>
</dbReference>
<gene>
    <name evidence="5" type="primary">xseA</name>
    <name evidence="10" type="ordered locus">DvMF_0122</name>
</gene>
<proteinExistence type="inferred from homology"/>
<comment type="subcellular location">
    <subcellularLocation>
        <location evidence="5 6">Cytoplasm</location>
    </subcellularLocation>
</comment>
<organism evidence="10">
    <name type="scientific">Nitratidesulfovibrio vulgaris (strain DSM 19637 / Miyazaki F)</name>
    <name type="common">Desulfovibrio vulgaris</name>
    <dbReference type="NCBI Taxonomy" id="883"/>
    <lineage>
        <taxon>Bacteria</taxon>
        <taxon>Pseudomonadati</taxon>
        <taxon>Thermodesulfobacteriota</taxon>
        <taxon>Desulfovibrionia</taxon>
        <taxon>Desulfovibrionales</taxon>
        <taxon>Desulfovibrionaceae</taxon>
        <taxon>Nitratidesulfovibrio</taxon>
    </lineage>
</organism>
<dbReference type="InterPro" id="IPR003753">
    <property type="entry name" value="Exonuc_VII_L"/>
</dbReference>
<dbReference type="InterPro" id="IPR020579">
    <property type="entry name" value="Exonuc_VII_lsu_C"/>
</dbReference>
<comment type="function">
    <text evidence="5">Bidirectionally degrades single-stranded DNA into large acid-insoluble oligonucleotides, which are then degraded further into small acid-soluble oligonucleotides.</text>
</comment>
<evidence type="ECO:0000259" key="8">
    <source>
        <dbReference type="Pfam" id="PF02601"/>
    </source>
</evidence>
<feature type="domain" description="Exonuclease VII large subunit C-terminal" evidence="8">
    <location>
        <begin position="149"/>
        <end position="463"/>
    </location>
</feature>
<dbReference type="GO" id="GO:0008855">
    <property type="term" value="F:exodeoxyribonuclease VII activity"/>
    <property type="evidence" value="ECO:0007669"/>
    <property type="project" value="UniProtKB-UniRule"/>
</dbReference>
<dbReference type="HAMAP" id="MF_00378">
    <property type="entry name" value="Exonuc_7_L"/>
    <property type="match status" value="1"/>
</dbReference>
<dbReference type="GO" id="GO:0003676">
    <property type="term" value="F:nucleic acid binding"/>
    <property type="evidence" value="ECO:0007669"/>
    <property type="project" value="InterPro"/>
</dbReference>
<evidence type="ECO:0000256" key="3">
    <source>
        <dbReference type="ARBA" id="ARBA00022801"/>
    </source>
</evidence>
<accession>B8DNM6</accession>
<dbReference type="Pfam" id="PF02601">
    <property type="entry name" value="Exonuc_VII_L"/>
    <property type="match status" value="1"/>
</dbReference>
<keyword evidence="4 5" id="KW-0269">Exonuclease</keyword>
<evidence type="ECO:0000256" key="5">
    <source>
        <dbReference type="HAMAP-Rule" id="MF_00378"/>
    </source>
</evidence>
<evidence type="ECO:0000259" key="9">
    <source>
        <dbReference type="Pfam" id="PF13742"/>
    </source>
</evidence>
<dbReference type="GO" id="GO:0006308">
    <property type="term" value="P:DNA catabolic process"/>
    <property type="evidence" value="ECO:0007669"/>
    <property type="project" value="UniProtKB-UniRule"/>
</dbReference>
<dbReference type="PANTHER" id="PTHR30008:SF0">
    <property type="entry name" value="EXODEOXYRIBONUCLEASE 7 LARGE SUBUNIT"/>
    <property type="match status" value="1"/>
</dbReference>
<dbReference type="CDD" id="cd04489">
    <property type="entry name" value="ExoVII_LU_OBF"/>
    <property type="match status" value="1"/>
</dbReference>